<dbReference type="PIRSF" id="PIRSF036427">
    <property type="entry name" value="Precrrn-2_mtase"/>
    <property type="match status" value="1"/>
</dbReference>
<gene>
    <name evidence="9" type="ORF">SAMN05892877_104282</name>
</gene>
<dbReference type="NCBIfam" id="TIGR01467">
    <property type="entry name" value="cobI_cbiL"/>
    <property type="match status" value="1"/>
</dbReference>
<evidence type="ECO:0000256" key="5">
    <source>
        <dbReference type="ARBA" id="ARBA00022679"/>
    </source>
</evidence>
<name>A0A285U8P0_9HYPH</name>
<dbReference type="PANTHER" id="PTHR43467">
    <property type="entry name" value="COBALT-PRECORRIN-2 C(20)-METHYLTRANSFERASE"/>
    <property type="match status" value="1"/>
</dbReference>
<comment type="similarity">
    <text evidence="2 7">Belongs to the precorrin methyltransferase family.</text>
</comment>
<evidence type="ECO:0000259" key="8">
    <source>
        <dbReference type="Pfam" id="PF00590"/>
    </source>
</evidence>
<comment type="pathway">
    <text evidence="1">Cofactor biosynthesis; adenosylcobalamin biosynthesis.</text>
</comment>
<sequence>MSNIRRGRLFGVGTGPGDPELLTLKAVRAIGEADVLAFFAKSGRTGNGRAIVEGLLKPGMVELPLYYPVTTEIHKDHDDYKSQITSFYDASAAAVAAHLEAGRTVAILSEGDPMFYGSYMHLHVRLADRFPTEVIPGITAMSGCWSLSGLPIVQGDDVLSVLPGTMVEEEMSRRLADTQAAVIMKVGRNLPKIRRALSAAGRLVEAIYVERGTMPESRAVRLSEKLDDTAPYFSLVLVPGWSGRQ</sequence>
<organism evidence="9 10">
    <name type="scientific">Rhizobium subbaraonis</name>
    <dbReference type="NCBI Taxonomy" id="908946"/>
    <lineage>
        <taxon>Bacteria</taxon>
        <taxon>Pseudomonadati</taxon>
        <taxon>Pseudomonadota</taxon>
        <taxon>Alphaproteobacteria</taxon>
        <taxon>Hyphomicrobiales</taxon>
        <taxon>Rhizobiaceae</taxon>
        <taxon>Rhizobium/Agrobacterium group</taxon>
        <taxon>Rhizobium</taxon>
    </lineage>
</organism>
<evidence type="ECO:0000256" key="4">
    <source>
        <dbReference type="ARBA" id="ARBA00022603"/>
    </source>
</evidence>
<keyword evidence="5 9" id="KW-0808">Transferase</keyword>
<dbReference type="Pfam" id="PF00590">
    <property type="entry name" value="TP_methylase"/>
    <property type="match status" value="1"/>
</dbReference>
<dbReference type="InterPro" id="IPR014776">
    <property type="entry name" value="4pyrrole_Mease_sub2"/>
</dbReference>
<keyword evidence="3" id="KW-0169">Cobalamin biosynthesis</keyword>
<dbReference type="GO" id="GO:0030788">
    <property type="term" value="F:precorrin-2 C20-methyltransferase activity"/>
    <property type="evidence" value="ECO:0007669"/>
    <property type="project" value="InterPro"/>
</dbReference>
<dbReference type="EMBL" id="OBQD01000004">
    <property type="protein sequence ID" value="SOC37748.1"/>
    <property type="molecule type" value="Genomic_DNA"/>
</dbReference>
<dbReference type="PANTHER" id="PTHR43467:SF2">
    <property type="entry name" value="COBALT-PRECORRIN-2 C(20)-METHYLTRANSFERASE"/>
    <property type="match status" value="1"/>
</dbReference>
<evidence type="ECO:0000313" key="9">
    <source>
        <dbReference type="EMBL" id="SOC37748.1"/>
    </source>
</evidence>
<dbReference type="UniPathway" id="UPA00148"/>
<dbReference type="InterPro" id="IPR012382">
    <property type="entry name" value="CobI/CbiL"/>
</dbReference>
<dbReference type="PROSITE" id="PS00839">
    <property type="entry name" value="SUMT_1"/>
    <property type="match status" value="1"/>
</dbReference>
<dbReference type="RefSeq" id="WP_097137913.1">
    <property type="nucleotide sequence ID" value="NZ_OBQD01000004.1"/>
</dbReference>
<proteinExistence type="inferred from homology"/>
<evidence type="ECO:0000256" key="3">
    <source>
        <dbReference type="ARBA" id="ARBA00022573"/>
    </source>
</evidence>
<dbReference type="CDD" id="cd11645">
    <property type="entry name" value="Precorrin_2_C20_MT"/>
    <property type="match status" value="1"/>
</dbReference>
<dbReference type="GO" id="GO:0009236">
    <property type="term" value="P:cobalamin biosynthetic process"/>
    <property type="evidence" value="ECO:0007669"/>
    <property type="project" value="UniProtKB-UniRule"/>
</dbReference>
<dbReference type="Gene3D" id="3.40.1010.10">
    <property type="entry name" value="Cobalt-precorrin-4 Transmethylase, Domain 1"/>
    <property type="match status" value="1"/>
</dbReference>
<keyword evidence="4 9" id="KW-0489">Methyltransferase</keyword>
<evidence type="ECO:0000256" key="6">
    <source>
        <dbReference type="ARBA" id="ARBA00022691"/>
    </source>
</evidence>
<evidence type="ECO:0000256" key="7">
    <source>
        <dbReference type="PIRNR" id="PIRNR036427"/>
    </source>
</evidence>
<accession>A0A285U8P0</accession>
<dbReference type="OrthoDB" id="9804789at2"/>
<keyword evidence="6" id="KW-0949">S-adenosyl-L-methionine</keyword>
<feature type="domain" description="Tetrapyrrole methylase" evidence="8">
    <location>
        <begin position="8"/>
        <end position="222"/>
    </location>
</feature>
<dbReference type="Gene3D" id="3.30.950.10">
    <property type="entry name" value="Methyltransferase, Cobalt-precorrin-4 Transmethylase, Domain 2"/>
    <property type="match status" value="1"/>
</dbReference>
<keyword evidence="10" id="KW-1185">Reference proteome</keyword>
<evidence type="ECO:0000313" key="10">
    <source>
        <dbReference type="Proteomes" id="UP000219167"/>
    </source>
</evidence>
<evidence type="ECO:0000256" key="1">
    <source>
        <dbReference type="ARBA" id="ARBA00004953"/>
    </source>
</evidence>
<protein>
    <submittedName>
        <fullName evidence="9">Precorrin-2 C20-methyltransferase</fullName>
    </submittedName>
</protein>
<dbReference type="InterPro" id="IPR000878">
    <property type="entry name" value="4pyrrol_Mease"/>
</dbReference>
<dbReference type="AlphaFoldDB" id="A0A285U8P0"/>
<dbReference type="SUPFAM" id="SSF53790">
    <property type="entry name" value="Tetrapyrrole methylase"/>
    <property type="match status" value="1"/>
</dbReference>
<dbReference type="Proteomes" id="UP000219167">
    <property type="component" value="Unassembled WGS sequence"/>
</dbReference>
<dbReference type="GO" id="GO:0032259">
    <property type="term" value="P:methylation"/>
    <property type="evidence" value="ECO:0007669"/>
    <property type="project" value="UniProtKB-KW"/>
</dbReference>
<reference evidence="9 10" key="1">
    <citation type="submission" date="2017-08" db="EMBL/GenBank/DDBJ databases">
        <authorList>
            <person name="de Groot N.N."/>
        </authorList>
    </citation>
    <scope>NUCLEOTIDE SEQUENCE [LARGE SCALE GENOMIC DNA]</scope>
    <source>
        <strain evidence="9 10">JC85</strain>
    </source>
</reference>
<dbReference type="NCBIfam" id="NF004647">
    <property type="entry name" value="PRK05990.1"/>
    <property type="match status" value="1"/>
</dbReference>
<evidence type="ECO:0000256" key="2">
    <source>
        <dbReference type="ARBA" id="ARBA00005879"/>
    </source>
</evidence>
<dbReference type="InterPro" id="IPR014777">
    <property type="entry name" value="4pyrrole_Mease_sub1"/>
</dbReference>
<dbReference type="InterPro" id="IPR006364">
    <property type="entry name" value="CobI/CbiL/CobIJ_dom"/>
</dbReference>
<dbReference type="InterPro" id="IPR035996">
    <property type="entry name" value="4pyrrol_Methylase_sf"/>
</dbReference>
<dbReference type="InterPro" id="IPR003043">
    <property type="entry name" value="Uropor_MeTrfase_CS"/>
</dbReference>